<sequence>MPNTLEAQGLLTPTREDTGLFTSDGQDALLYSAQSEDPPLSSTDFHPCKQFPLDGCSALLRKGSTTTSTAINVDHSQDDPDVTRTKATSPKYEYSPPRRFNIWNVLPALVTTILCAGTASALVAWLITRRVTPTDDTSFRGALVAFEGRLNDVSWTGILAHVLGIDQDDSGASSPDTTSETIMYGLAISSVAAHLVSFTLPFTLSTFAYLLASMWVQAQTRGHVEDLPTPTQYGHLLGLCGSFGPMGIYDAGKYLSHGRRTRPAASTALIAAFFASLVALMLNYLLSLADLWLHTTVKTLSYEFTTPIAEDLLPALGTNINSTTCPGPSPFTLGGDLYSNCQHLPLNDSSIDMFWGDANLVNEGAAVLGNTSMSSQVQIIDNLATLLPKNLPNGVKNLVFNTFAMNATCAPVTDCQYNVLLFEQMYFLACAAFTPPFTLETQVQDIQSMLDQLDASTNALILQSGTPEVAGKTGGYTLNSTLNPVGILVTLHYDQRTTANVPIDLPSSQPGWYISGGDSQFYLGRCILDVWNLSISYTAPPDGSAAPSFRIASGRPATRTDFNTTSALLGAIDAAYGAVLASRLTTSLQGSLNVSPDEFNHLLAGNLSQGILALAAPLTARIAAGQGDAVTSATVSRYPLAPLCAVLALTYGYSLLALGIGITVFLLPSRMINGLEREDKPIRELDVAHSRLTNARMCISDCFDDDSLAEESQRLGIGPTNKCGDKLKWCMHSPLETSELLEQILSFVDTAKDLCASALVHSSWAHPAQATLFSEIGGLFGEVQRLLSLLLPILEASPRLARLVIKLDLVQLSKEHLERLGNIAFPRLTTLCIDNISVYAEAGVVSVQKLLQNPSLLSVSVHGAFVLEEHFLRIWDGCSETIKHLSYSSGNREFAFIPNETQRPPRRIKLASFNAPHRNPEQTRLWLQHPSCPFDVSSLKALQTGETTGDLFGTVLAPALETIEVFSTANWWYTNRELPHLRRTSQINILMPLSMDASFVLLRTVRPENRRYLKAVRFVLASSTLRILRNDDVQALVDNLSTIHHDFPNLKIVSLALPFESEGVKAAVEELLGPRAPTIRWDFSPDGWKRPWYARIE</sequence>
<reference evidence="3" key="1">
    <citation type="submission" date="2023-03" db="EMBL/GenBank/DDBJ databases">
        <title>Massive genome expansion in bonnet fungi (Mycena s.s.) driven by repeated elements and novel gene families across ecological guilds.</title>
        <authorList>
            <consortium name="Lawrence Berkeley National Laboratory"/>
            <person name="Harder C.B."/>
            <person name="Miyauchi S."/>
            <person name="Viragh M."/>
            <person name="Kuo A."/>
            <person name="Thoen E."/>
            <person name="Andreopoulos B."/>
            <person name="Lu D."/>
            <person name="Skrede I."/>
            <person name="Drula E."/>
            <person name="Henrissat B."/>
            <person name="Morin E."/>
            <person name="Kohler A."/>
            <person name="Barry K."/>
            <person name="LaButti K."/>
            <person name="Morin E."/>
            <person name="Salamov A."/>
            <person name="Lipzen A."/>
            <person name="Mereny Z."/>
            <person name="Hegedus B."/>
            <person name="Baldrian P."/>
            <person name="Stursova M."/>
            <person name="Weitz H."/>
            <person name="Taylor A."/>
            <person name="Grigoriev I.V."/>
            <person name="Nagy L.G."/>
            <person name="Martin F."/>
            <person name="Kauserud H."/>
        </authorList>
    </citation>
    <scope>NUCLEOTIDE SEQUENCE</scope>
    <source>
        <strain evidence="3">9284</strain>
    </source>
</reference>
<gene>
    <name evidence="3" type="ORF">FB45DRAFT_1079224</name>
</gene>
<dbReference type="Proteomes" id="UP001221142">
    <property type="component" value="Unassembled WGS sequence"/>
</dbReference>
<feature type="region of interest" description="Disordered" evidence="1">
    <location>
        <begin position="70"/>
        <end position="90"/>
    </location>
</feature>
<evidence type="ECO:0000313" key="4">
    <source>
        <dbReference type="Proteomes" id="UP001221142"/>
    </source>
</evidence>
<dbReference type="EMBL" id="JARKIF010000001">
    <property type="protein sequence ID" value="KAJ7651409.1"/>
    <property type="molecule type" value="Genomic_DNA"/>
</dbReference>
<organism evidence="3 4">
    <name type="scientific">Roridomyces roridus</name>
    <dbReference type="NCBI Taxonomy" id="1738132"/>
    <lineage>
        <taxon>Eukaryota</taxon>
        <taxon>Fungi</taxon>
        <taxon>Dikarya</taxon>
        <taxon>Basidiomycota</taxon>
        <taxon>Agaricomycotina</taxon>
        <taxon>Agaricomycetes</taxon>
        <taxon>Agaricomycetidae</taxon>
        <taxon>Agaricales</taxon>
        <taxon>Marasmiineae</taxon>
        <taxon>Mycenaceae</taxon>
        <taxon>Roridomyces</taxon>
    </lineage>
</organism>
<protein>
    <submittedName>
        <fullName evidence="3">Uncharacterized protein</fullName>
    </submittedName>
</protein>
<feature type="transmembrane region" description="Helical" evidence="2">
    <location>
        <begin position="640"/>
        <end position="667"/>
    </location>
</feature>
<evidence type="ECO:0000256" key="1">
    <source>
        <dbReference type="SAM" id="MobiDB-lite"/>
    </source>
</evidence>
<accession>A0AAD7CL41</accession>
<feature type="transmembrane region" description="Helical" evidence="2">
    <location>
        <begin position="182"/>
        <end position="211"/>
    </location>
</feature>
<feature type="compositionally biased region" description="Basic and acidic residues" evidence="1">
    <location>
        <begin position="75"/>
        <end position="84"/>
    </location>
</feature>
<keyword evidence="4" id="KW-1185">Reference proteome</keyword>
<evidence type="ECO:0000313" key="3">
    <source>
        <dbReference type="EMBL" id="KAJ7651409.1"/>
    </source>
</evidence>
<comment type="caution">
    <text evidence="3">The sequence shown here is derived from an EMBL/GenBank/DDBJ whole genome shotgun (WGS) entry which is preliminary data.</text>
</comment>
<keyword evidence="2" id="KW-0812">Transmembrane</keyword>
<keyword evidence="2" id="KW-0472">Membrane</keyword>
<proteinExistence type="predicted"/>
<keyword evidence="2" id="KW-1133">Transmembrane helix</keyword>
<dbReference type="AlphaFoldDB" id="A0AAD7CL41"/>
<evidence type="ECO:0000256" key="2">
    <source>
        <dbReference type="SAM" id="Phobius"/>
    </source>
</evidence>
<name>A0AAD7CL41_9AGAR</name>
<feature type="transmembrane region" description="Helical" evidence="2">
    <location>
        <begin position="264"/>
        <end position="286"/>
    </location>
</feature>
<feature type="transmembrane region" description="Helical" evidence="2">
    <location>
        <begin position="105"/>
        <end position="127"/>
    </location>
</feature>